<evidence type="ECO:0000256" key="3">
    <source>
        <dbReference type="ARBA" id="ARBA00022723"/>
    </source>
</evidence>
<dbReference type="PANTHER" id="PTHR11080">
    <property type="entry name" value="PYRAZINAMIDASE/NICOTINAMIDASE"/>
    <property type="match status" value="1"/>
</dbReference>
<comment type="caution">
    <text evidence="9">The sequence shown here is derived from an EMBL/GenBank/DDBJ whole genome shotgun (WGS) entry which is preliminary data.</text>
</comment>
<dbReference type="PANTHER" id="PTHR11080:SF2">
    <property type="entry name" value="LD05707P"/>
    <property type="match status" value="1"/>
</dbReference>
<proteinExistence type="inferred from homology"/>
<gene>
    <name evidence="9" type="ORF">Tasa_038_127</name>
</gene>
<dbReference type="Gene3D" id="3.40.50.850">
    <property type="entry name" value="Isochorismatase-like"/>
    <property type="match status" value="1"/>
</dbReference>
<reference evidence="9 10" key="1">
    <citation type="submission" date="2012-10" db="EMBL/GenBank/DDBJ databases">
        <title>Genome sequencing of Tanticharoenia sakaeratensis NBRC 103193.</title>
        <authorList>
            <person name="Azuma Y."/>
            <person name="Hadano H."/>
            <person name="Hirakawa H."/>
            <person name="Matsushita K."/>
        </authorList>
    </citation>
    <scope>NUCLEOTIDE SEQUENCE [LARGE SCALE GENOMIC DNA]</scope>
    <source>
        <strain evidence="9 10">NBRC 103193</strain>
    </source>
</reference>
<dbReference type="GO" id="GO:0008936">
    <property type="term" value="F:nicotinamidase activity"/>
    <property type="evidence" value="ECO:0007669"/>
    <property type="project" value="UniProtKB-EC"/>
</dbReference>
<dbReference type="Proteomes" id="UP000032679">
    <property type="component" value="Unassembled WGS sequence"/>
</dbReference>
<keyword evidence="4" id="KW-0378">Hydrolase</keyword>
<dbReference type="EC" id="3.5.1.19" evidence="6"/>
<evidence type="ECO:0000313" key="9">
    <source>
        <dbReference type="EMBL" id="GAN55146.1"/>
    </source>
</evidence>
<organism evidence="9 10">
    <name type="scientific">Tanticharoenia sakaeratensis NBRC 103193</name>
    <dbReference type="NCBI Taxonomy" id="1231623"/>
    <lineage>
        <taxon>Bacteria</taxon>
        <taxon>Pseudomonadati</taxon>
        <taxon>Pseudomonadota</taxon>
        <taxon>Alphaproteobacteria</taxon>
        <taxon>Acetobacterales</taxon>
        <taxon>Acetobacteraceae</taxon>
        <taxon>Tanticharoenia</taxon>
    </lineage>
</organism>
<keyword evidence="2" id="KW-0662">Pyridine nucleotide biosynthesis</keyword>
<dbReference type="InterPro" id="IPR052347">
    <property type="entry name" value="Isochorismatase_Nicotinamidase"/>
</dbReference>
<dbReference type="InterPro" id="IPR036380">
    <property type="entry name" value="Isochorismatase-like_sf"/>
</dbReference>
<name>A0A0D6MNX1_9PROT</name>
<keyword evidence="10" id="KW-1185">Reference proteome</keyword>
<dbReference type="EMBL" id="BALE01000038">
    <property type="protein sequence ID" value="GAN55146.1"/>
    <property type="molecule type" value="Genomic_DNA"/>
</dbReference>
<evidence type="ECO:0000313" key="10">
    <source>
        <dbReference type="Proteomes" id="UP000032679"/>
    </source>
</evidence>
<evidence type="ECO:0000256" key="4">
    <source>
        <dbReference type="ARBA" id="ARBA00022801"/>
    </source>
</evidence>
<feature type="domain" description="Isochorismatase-like" evidence="8">
    <location>
        <begin position="25"/>
        <end position="188"/>
    </location>
</feature>
<evidence type="ECO:0000256" key="6">
    <source>
        <dbReference type="ARBA" id="ARBA00039017"/>
    </source>
</evidence>
<dbReference type="AlphaFoldDB" id="A0A0D6MNX1"/>
<sequence length="216" mass="22485">MKTAGAPWQDWTEELLMIEIGPADALIIVDVQNDFLPGGALAVPDGGSVIAPINALSAGLPFGIVVATQDWHTPDHASFDAQGGPWPSHCVAGSPGAALAASLSQSAVAAIIRKGRLKGRDSYSGFLDNDHVSETGLSGLLRALGIRRVFVCGLAYDFCVSATALDAVDLGFGSFVIEDATQGIGDDLYAIRHRLDDGGVIRVERASLMAAPDDMV</sequence>
<keyword evidence="3" id="KW-0479">Metal-binding</keyword>
<evidence type="ECO:0000259" key="8">
    <source>
        <dbReference type="Pfam" id="PF00857"/>
    </source>
</evidence>
<dbReference type="SUPFAM" id="SSF52499">
    <property type="entry name" value="Isochorismatase-like hydrolases"/>
    <property type="match status" value="1"/>
</dbReference>
<dbReference type="CDD" id="cd01011">
    <property type="entry name" value="nicotinamidase"/>
    <property type="match status" value="1"/>
</dbReference>
<comment type="similarity">
    <text evidence="1">Belongs to the isochorismatase family.</text>
</comment>
<evidence type="ECO:0000256" key="2">
    <source>
        <dbReference type="ARBA" id="ARBA00022642"/>
    </source>
</evidence>
<dbReference type="Pfam" id="PF00857">
    <property type="entry name" value="Isochorismatase"/>
    <property type="match status" value="1"/>
</dbReference>
<comment type="pathway">
    <text evidence="5">Cofactor biosynthesis; nicotinate biosynthesis; nicotinate from nicotinamide: step 1/1.</text>
</comment>
<dbReference type="STRING" id="1231623.Tasa_038_127"/>
<dbReference type="InterPro" id="IPR000868">
    <property type="entry name" value="Isochorismatase-like_dom"/>
</dbReference>
<dbReference type="GO" id="GO:0019363">
    <property type="term" value="P:pyridine nucleotide biosynthetic process"/>
    <property type="evidence" value="ECO:0007669"/>
    <property type="project" value="UniProtKB-KW"/>
</dbReference>
<evidence type="ECO:0000256" key="5">
    <source>
        <dbReference type="ARBA" id="ARBA00037900"/>
    </source>
</evidence>
<evidence type="ECO:0000256" key="7">
    <source>
        <dbReference type="ARBA" id="ARBA00043224"/>
    </source>
</evidence>
<protein>
    <recommendedName>
        <fullName evidence="6">nicotinamidase</fullName>
        <ecNumber evidence="6">3.5.1.19</ecNumber>
    </recommendedName>
    <alternativeName>
        <fullName evidence="7">Nicotinamide deamidase</fullName>
    </alternativeName>
</protein>
<accession>A0A0D6MNX1</accession>
<dbReference type="GO" id="GO:0046872">
    <property type="term" value="F:metal ion binding"/>
    <property type="evidence" value="ECO:0007669"/>
    <property type="project" value="UniProtKB-KW"/>
</dbReference>
<evidence type="ECO:0000256" key="1">
    <source>
        <dbReference type="ARBA" id="ARBA00006336"/>
    </source>
</evidence>